<feature type="region of interest" description="Disordered" evidence="1">
    <location>
        <begin position="553"/>
        <end position="635"/>
    </location>
</feature>
<reference evidence="2 3" key="1">
    <citation type="submission" date="2023-11" db="EMBL/GenBank/DDBJ databases">
        <authorList>
            <person name="Cook R."/>
            <person name="Crisci M."/>
            <person name="Pye H."/>
            <person name="Adriaenssens E."/>
            <person name="Santini J."/>
        </authorList>
    </citation>
    <scope>NUCLEOTIDE SEQUENCE [LARGE SCALE GENOMIC DNA]</scope>
    <source>
        <strain evidence="2">Lak_Megaphage_RVC_AP1_GC26</strain>
    </source>
</reference>
<protein>
    <submittedName>
        <fullName evidence="2">Portal protein</fullName>
    </submittedName>
</protein>
<evidence type="ECO:0000313" key="2">
    <source>
        <dbReference type="EMBL" id="WQJ54063.1"/>
    </source>
</evidence>
<dbReference type="Proteomes" id="UP001346559">
    <property type="component" value="Segment"/>
</dbReference>
<dbReference type="InterPro" id="IPR010823">
    <property type="entry name" value="Portal_Gp20"/>
</dbReference>
<name>A0ABZ0Z4D1_9CAUD</name>
<evidence type="ECO:0000256" key="1">
    <source>
        <dbReference type="SAM" id="MobiDB-lite"/>
    </source>
</evidence>
<organism evidence="2 3">
    <name type="scientific">phage Lak_Megaphage_RVC_AP1_GC26</name>
    <dbReference type="NCBI Taxonomy" id="3109224"/>
    <lineage>
        <taxon>Viruses</taxon>
        <taxon>Duplodnaviria</taxon>
        <taxon>Heunggongvirae</taxon>
        <taxon>Uroviricota</taxon>
        <taxon>Caudoviricetes</taxon>
        <taxon>Caudoviricetes code 15 clade</taxon>
    </lineage>
</organism>
<feature type="compositionally biased region" description="Gly residues" evidence="1">
    <location>
        <begin position="569"/>
        <end position="602"/>
    </location>
</feature>
<accession>A0ABZ0Z4D1</accession>
<keyword evidence="3" id="KW-1185">Reference proteome</keyword>
<dbReference type="Pfam" id="PF07230">
    <property type="entry name" value="Portal_T4"/>
    <property type="match status" value="1"/>
</dbReference>
<sequence>MPTKYIARKFNPGKADHNKINTLINLSSLSLNSSQSILKTSLALGSAQTNNYTGDSLYPFNDGLNQDRNSFSQYVDITKNTKQSYAYYDLSYQQRREQLRQFASQQTISFVLDTISDETIILDENNYFAQLDLNLLKLKLNTNYKGANGETADDLIKNCQKAFKIIYSTYGWDKSNDAWNYFKKFLVEGYLAFEIVVDNLMKPTRIIGMRELDAATLEPDIEIDPETGKEVKVWYQYRGDAQLERKIPDSNIVYISWSTGMYGENSRVSYLEGLIRSYTMLTQLETSRMVWNIMNSQKRVKVGIPVGNISQDKARAKVNEVKADWNEETTVDEISGEMVVNGQPRFSFSKTHFFPIRDGNSMTIEEIPTEGYDLSDITPLKYFWRRFILETKVPANRFMIDPAADGAHQLGGDDASITREEYAFSRFISRIRVIYREILLKPLWVQICLMMPELANSELLKQCIGIVFNEENLFVKAKERTALRQGAEIIGTLAQIQLGENKPFFSMKFLIEKFLGMSDEDFALNEKYKQGEIIERLEQAKTIKQHQEIGKQVGEQQGNGAPGEMDFGGDSGGSGFDDSFGAGGDTGGGDFGGGDFGGGDFSGGDEAFSGGDTGMGSGGSEIADTGGGDTGGDFA</sequence>
<proteinExistence type="predicted"/>
<dbReference type="EMBL" id="OR769218">
    <property type="protein sequence ID" value="WQJ54063.1"/>
    <property type="molecule type" value="Genomic_DNA"/>
</dbReference>
<evidence type="ECO:0000313" key="3">
    <source>
        <dbReference type="Proteomes" id="UP001346559"/>
    </source>
</evidence>
<feature type="compositionally biased region" description="Gly residues" evidence="1">
    <location>
        <begin position="611"/>
        <end position="635"/>
    </location>
</feature>